<evidence type="ECO:0000313" key="1">
    <source>
        <dbReference type="EMBL" id="DAD18934.1"/>
    </source>
</evidence>
<keyword evidence="2" id="KW-1185">Reference proteome</keyword>
<name>A0A822XBZ5_NELNU</name>
<sequence length="74" mass="8520">MSLLPRFRTGANVPPFKLVIFVLPRSPLQYLSLICSQIDYSFRYRLNRKSPSLGSLVGLYALFSWMTLELGHEN</sequence>
<dbReference type="AlphaFoldDB" id="A0A822XBZ5"/>
<organism evidence="1 2">
    <name type="scientific">Nelumbo nucifera</name>
    <name type="common">Sacred lotus</name>
    <dbReference type="NCBI Taxonomy" id="4432"/>
    <lineage>
        <taxon>Eukaryota</taxon>
        <taxon>Viridiplantae</taxon>
        <taxon>Streptophyta</taxon>
        <taxon>Embryophyta</taxon>
        <taxon>Tracheophyta</taxon>
        <taxon>Spermatophyta</taxon>
        <taxon>Magnoliopsida</taxon>
        <taxon>Proteales</taxon>
        <taxon>Nelumbonaceae</taxon>
        <taxon>Nelumbo</taxon>
    </lineage>
</organism>
<dbReference type="EMBL" id="DUZY01000001">
    <property type="protein sequence ID" value="DAD18934.1"/>
    <property type="molecule type" value="Genomic_DNA"/>
</dbReference>
<evidence type="ECO:0000313" key="2">
    <source>
        <dbReference type="Proteomes" id="UP000607653"/>
    </source>
</evidence>
<accession>A0A822XBZ5</accession>
<gene>
    <name evidence="1" type="ORF">HUJ06_020397</name>
</gene>
<reference evidence="1 2" key="1">
    <citation type="journal article" date="2020" name="Mol. Biol. Evol.">
        <title>Distinct Expression and Methylation Patterns for Genes with Different Fates following a Single Whole-Genome Duplication in Flowering Plants.</title>
        <authorList>
            <person name="Shi T."/>
            <person name="Rahmani R.S."/>
            <person name="Gugger P.F."/>
            <person name="Wang M."/>
            <person name="Li H."/>
            <person name="Zhang Y."/>
            <person name="Li Z."/>
            <person name="Wang Q."/>
            <person name="Van de Peer Y."/>
            <person name="Marchal K."/>
            <person name="Chen J."/>
        </authorList>
    </citation>
    <scope>NUCLEOTIDE SEQUENCE [LARGE SCALE GENOMIC DNA]</scope>
    <source>
        <tissue evidence="1">Leaf</tissue>
    </source>
</reference>
<proteinExistence type="predicted"/>
<dbReference type="Proteomes" id="UP000607653">
    <property type="component" value="Unassembled WGS sequence"/>
</dbReference>
<protein>
    <submittedName>
        <fullName evidence="1">Uncharacterized protein</fullName>
    </submittedName>
</protein>
<comment type="caution">
    <text evidence="1">The sequence shown here is derived from an EMBL/GenBank/DDBJ whole genome shotgun (WGS) entry which is preliminary data.</text>
</comment>